<evidence type="ECO:0000313" key="2">
    <source>
        <dbReference type="EMBL" id="QAY84694.1"/>
    </source>
</evidence>
<dbReference type="Proteomes" id="UP000291121">
    <property type="component" value="Chromosome"/>
</dbReference>
<accession>A0A4V0YJS8</accession>
<dbReference type="AlphaFoldDB" id="A0A4V0YJS8"/>
<sequence length="72" mass="7564">MADGGVPPEQCRREGMPSLGEAPNGGAKPFGSFSAFGKGTRCKSETASRRYRSNGYAPQPQSQSLVPSCSKL</sequence>
<evidence type="ECO:0000313" key="3">
    <source>
        <dbReference type="Proteomes" id="UP000291121"/>
    </source>
</evidence>
<gene>
    <name evidence="2" type="ORF">CUN61_12145</name>
</gene>
<feature type="compositionally biased region" description="Polar residues" evidence="1">
    <location>
        <begin position="59"/>
        <end position="72"/>
    </location>
</feature>
<keyword evidence="3" id="KW-1185">Reference proteome</keyword>
<name>A0A4V0YJS8_9PSED</name>
<proteinExistence type="predicted"/>
<protein>
    <submittedName>
        <fullName evidence="2">Uncharacterized protein</fullName>
    </submittedName>
</protein>
<organism evidence="2 3">
    <name type="scientific">Pseudomonas arsenicoxydans</name>
    <dbReference type="NCBI Taxonomy" id="702115"/>
    <lineage>
        <taxon>Bacteria</taxon>
        <taxon>Pseudomonadati</taxon>
        <taxon>Pseudomonadota</taxon>
        <taxon>Gammaproteobacteria</taxon>
        <taxon>Pseudomonadales</taxon>
        <taxon>Pseudomonadaceae</taxon>
        <taxon>Pseudomonas</taxon>
    </lineage>
</organism>
<reference evidence="2 3" key="1">
    <citation type="submission" date="2017-11" db="EMBL/GenBank/DDBJ databases">
        <title>Genome sequence of Pseudomonas arsenicoxydans ACM1.</title>
        <authorList>
            <person name="Nascimento F.X."/>
        </authorList>
    </citation>
    <scope>NUCLEOTIDE SEQUENCE [LARGE SCALE GENOMIC DNA]</scope>
    <source>
        <strain evidence="2 3">ACM1</strain>
    </source>
</reference>
<dbReference type="EMBL" id="CP024767">
    <property type="protein sequence ID" value="QAY84694.1"/>
    <property type="molecule type" value="Genomic_DNA"/>
</dbReference>
<feature type="region of interest" description="Disordered" evidence="1">
    <location>
        <begin position="1"/>
        <end position="72"/>
    </location>
</feature>
<evidence type="ECO:0000256" key="1">
    <source>
        <dbReference type="SAM" id="MobiDB-lite"/>
    </source>
</evidence>